<dbReference type="EMBL" id="UFSM01000001">
    <property type="protein sequence ID" value="SUU87845.1"/>
    <property type="molecule type" value="Genomic_DNA"/>
</dbReference>
<accession>A0A380WGF9</accession>
<dbReference type="AlphaFoldDB" id="A0A380WGF9"/>
<reference evidence="1 2" key="1">
    <citation type="submission" date="2018-06" db="EMBL/GenBank/DDBJ databases">
        <authorList>
            <consortium name="Pathogen Informatics"/>
            <person name="Doyle S."/>
        </authorList>
    </citation>
    <scope>NUCLEOTIDE SEQUENCE [LARGE SCALE GENOMIC DNA]</scope>
    <source>
        <strain evidence="1 2">NCTC10684</strain>
    </source>
</reference>
<name>A0A380WGF9_AMIAI</name>
<dbReference type="Proteomes" id="UP000254701">
    <property type="component" value="Unassembled WGS sequence"/>
</dbReference>
<sequence>MLPAEKRPAWMWYVRRLRFDVRTGVALSEWPGYAKPYLQVMRGPLAT</sequence>
<evidence type="ECO:0000313" key="2">
    <source>
        <dbReference type="Proteomes" id="UP000254701"/>
    </source>
</evidence>
<gene>
    <name evidence="1" type="ORF">NCTC10684_01047</name>
</gene>
<organism evidence="1 2">
    <name type="scientific">Aminobacter aminovorans</name>
    <name type="common">Chelatobacter heintzii</name>
    <dbReference type="NCBI Taxonomy" id="83263"/>
    <lineage>
        <taxon>Bacteria</taxon>
        <taxon>Pseudomonadati</taxon>
        <taxon>Pseudomonadota</taxon>
        <taxon>Alphaproteobacteria</taxon>
        <taxon>Hyphomicrobiales</taxon>
        <taxon>Phyllobacteriaceae</taxon>
        <taxon>Aminobacter</taxon>
    </lineage>
</organism>
<proteinExistence type="predicted"/>
<evidence type="ECO:0000313" key="1">
    <source>
        <dbReference type="EMBL" id="SUU87845.1"/>
    </source>
</evidence>
<protein>
    <submittedName>
        <fullName evidence="1">Uncharacterized protein</fullName>
    </submittedName>
</protein>